<feature type="signal peptide" evidence="1">
    <location>
        <begin position="1"/>
        <end position="27"/>
    </location>
</feature>
<evidence type="ECO:0000313" key="3">
    <source>
        <dbReference type="Proteomes" id="UP000054893"/>
    </source>
</evidence>
<gene>
    <name evidence="2" type="ORF">AWB64_00537</name>
</gene>
<evidence type="ECO:0000313" key="2">
    <source>
        <dbReference type="EMBL" id="SAL12643.1"/>
    </source>
</evidence>
<keyword evidence="1" id="KW-0732">Signal</keyword>
<reference evidence="2 3" key="1">
    <citation type="submission" date="2016-01" db="EMBL/GenBank/DDBJ databases">
        <authorList>
            <person name="Oliw E.H."/>
        </authorList>
    </citation>
    <scope>NUCLEOTIDE SEQUENCE [LARGE SCALE GENOMIC DNA]</scope>
    <source>
        <strain evidence="2">LMG 22029</strain>
    </source>
</reference>
<sequence length="100" mass="10339">MKKKMPPMAAVVLSACGLACMVSNANANTAADNIRLSAAPLNHATLGNECTNRSIQPFARPNDNTASDDALRLALNVIKGMAGGTEHMALTKVCGENSAL</sequence>
<dbReference type="PROSITE" id="PS51257">
    <property type="entry name" value="PROKAR_LIPOPROTEIN"/>
    <property type="match status" value="1"/>
</dbReference>
<proteinExistence type="predicted"/>
<feature type="chain" id="PRO_5007810161" description="Lipoprotein" evidence="1">
    <location>
        <begin position="28"/>
        <end position="100"/>
    </location>
</feature>
<accession>A0A158EYR3</accession>
<name>A0A158EYR3_CABSO</name>
<dbReference type="AlphaFoldDB" id="A0A158EYR3"/>
<evidence type="ECO:0000256" key="1">
    <source>
        <dbReference type="SAM" id="SignalP"/>
    </source>
</evidence>
<dbReference type="EMBL" id="FCOC02000001">
    <property type="protein sequence ID" value="SAL12643.1"/>
    <property type="molecule type" value="Genomic_DNA"/>
</dbReference>
<dbReference type="Proteomes" id="UP000054893">
    <property type="component" value="Unassembled WGS sequence"/>
</dbReference>
<protein>
    <recommendedName>
        <fullName evidence="4">Lipoprotein</fullName>
    </recommendedName>
</protein>
<organism evidence="2 3">
    <name type="scientific">Caballeronia sordidicola</name>
    <name type="common">Burkholderia sordidicola</name>
    <dbReference type="NCBI Taxonomy" id="196367"/>
    <lineage>
        <taxon>Bacteria</taxon>
        <taxon>Pseudomonadati</taxon>
        <taxon>Pseudomonadota</taxon>
        <taxon>Betaproteobacteria</taxon>
        <taxon>Burkholderiales</taxon>
        <taxon>Burkholderiaceae</taxon>
        <taxon>Caballeronia</taxon>
    </lineage>
</organism>
<evidence type="ECO:0008006" key="4">
    <source>
        <dbReference type="Google" id="ProtNLM"/>
    </source>
</evidence>